<keyword evidence="1" id="KW-0175">Coiled coil</keyword>
<dbReference type="AlphaFoldDB" id="W6ZPA5"/>
<gene>
    <name evidence="2" type="ORF">COCMIDRAFT_95518</name>
</gene>
<keyword evidence="3" id="KW-1185">Reference proteome</keyword>
<dbReference type="OrthoDB" id="3695535at2759"/>
<evidence type="ECO:0000256" key="1">
    <source>
        <dbReference type="SAM" id="Coils"/>
    </source>
</evidence>
<accession>W6ZPA5</accession>
<dbReference type="EMBL" id="KI963984">
    <property type="protein sequence ID" value="EUC45446.1"/>
    <property type="molecule type" value="Genomic_DNA"/>
</dbReference>
<feature type="coiled-coil region" evidence="1">
    <location>
        <begin position="104"/>
        <end position="171"/>
    </location>
</feature>
<dbReference type="Proteomes" id="UP000054032">
    <property type="component" value="Unassembled WGS sequence"/>
</dbReference>
<name>W6ZPA5_COCMI</name>
<sequence length="199" mass="23765">MIILQIPIFYQKWVWRKCPCHPRYHKTTAKYVAMPPSTDPVIAARNEAIIKDWRAWRWNVYNIDMTASSMKKWWSQYEKESKRESWQDDLWRIWQEEHGFRILVEEAEKEAKEEAKRNAANDESESEIKMDAVIRGVKKIGQWARHSSQATAEAEAEMRQAEDRKRQLWEEAHVGRNASEISLPESFMTRLELWRAGEE</sequence>
<organism evidence="2 3">
    <name type="scientific">Bipolaris oryzae ATCC 44560</name>
    <dbReference type="NCBI Taxonomy" id="930090"/>
    <lineage>
        <taxon>Eukaryota</taxon>
        <taxon>Fungi</taxon>
        <taxon>Dikarya</taxon>
        <taxon>Ascomycota</taxon>
        <taxon>Pezizomycotina</taxon>
        <taxon>Dothideomycetes</taxon>
        <taxon>Pleosporomycetidae</taxon>
        <taxon>Pleosporales</taxon>
        <taxon>Pleosporineae</taxon>
        <taxon>Pleosporaceae</taxon>
        <taxon>Bipolaris</taxon>
    </lineage>
</organism>
<dbReference type="HOGENOM" id="CLU_1371971_0_0_1"/>
<dbReference type="GeneID" id="19128674"/>
<dbReference type="KEGG" id="bor:COCMIDRAFT_95518"/>
<dbReference type="RefSeq" id="XP_007688051.1">
    <property type="nucleotide sequence ID" value="XM_007689861.1"/>
</dbReference>
<reference evidence="2 3" key="1">
    <citation type="journal article" date="2013" name="PLoS Genet.">
        <title>Comparative genome structure, secondary metabolite, and effector coding capacity across Cochliobolus pathogens.</title>
        <authorList>
            <person name="Condon B.J."/>
            <person name="Leng Y."/>
            <person name="Wu D."/>
            <person name="Bushley K.E."/>
            <person name="Ohm R.A."/>
            <person name="Otillar R."/>
            <person name="Martin J."/>
            <person name="Schackwitz W."/>
            <person name="Grimwood J."/>
            <person name="MohdZainudin N."/>
            <person name="Xue C."/>
            <person name="Wang R."/>
            <person name="Manning V.A."/>
            <person name="Dhillon B."/>
            <person name="Tu Z.J."/>
            <person name="Steffenson B.J."/>
            <person name="Salamov A."/>
            <person name="Sun H."/>
            <person name="Lowry S."/>
            <person name="LaButti K."/>
            <person name="Han J."/>
            <person name="Copeland A."/>
            <person name="Lindquist E."/>
            <person name="Barry K."/>
            <person name="Schmutz J."/>
            <person name="Baker S.E."/>
            <person name="Ciuffetti L.M."/>
            <person name="Grigoriev I.V."/>
            <person name="Zhong S."/>
            <person name="Turgeon B.G."/>
        </authorList>
    </citation>
    <scope>NUCLEOTIDE SEQUENCE [LARGE SCALE GENOMIC DNA]</scope>
    <source>
        <strain evidence="2 3">ATCC 44560</strain>
    </source>
</reference>
<evidence type="ECO:0000313" key="3">
    <source>
        <dbReference type="Proteomes" id="UP000054032"/>
    </source>
</evidence>
<protein>
    <submittedName>
        <fullName evidence="2">Uncharacterized protein</fullName>
    </submittedName>
</protein>
<dbReference type="eggNOG" id="ENOG502T622">
    <property type="taxonomic scope" value="Eukaryota"/>
</dbReference>
<evidence type="ECO:0000313" key="2">
    <source>
        <dbReference type="EMBL" id="EUC45446.1"/>
    </source>
</evidence>
<proteinExistence type="predicted"/>